<comment type="caution">
    <text evidence="1">The sequence shown here is derived from an EMBL/GenBank/DDBJ whole genome shotgun (WGS) entry which is preliminary data.</text>
</comment>
<evidence type="ECO:0000313" key="2">
    <source>
        <dbReference type="Proteomes" id="UP001499882"/>
    </source>
</evidence>
<accession>A0ABP8YFV8</accession>
<proteinExistence type="predicted"/>
<dbReference type="Proteomes" id="UP001499882">
    <property type="component" value="Unassembled WGS sequence"/>
</dbReference>
<sequence>MYPSQEAREIAILLRIARELDICGDATAAVDNPSELLAWATILTDPTIMAWRAQDSGGRYLQVSADHRRPPVRGHVSAVLACEQHPQFWHALHLKDLRAGDTRTLTRHDLTQAWEAMPITAPDDHTTPGPPLA</sequence>
<name>A0ABP8YFV8_9ACTN</name>
<dbReference type="RefSeq" id="WP_345525633.1">
    <property type="nucleotide sequence ID" value="NZ_BAABKN010000006.1"/>
</dbReference>
<dbReference type="EMBL" id="BAABKN010000006">
    <property type="protein sequence ID" value="GAA4728943.1"/>
    <property type="molecule type" value="Genomic_DNA"/>
</dbReference>
<protein>
    <submittedName>
        <fullName evidence="1">Uncharacterized protein</fullName>
    </submittedName>
</protein>
<gene>
    <name evidence="1" type="ORF">GCM10023350_10160</name>
</gene>
<reference evidence="2" key="1">
    <citation type="journal article" date="2019" name="Int. J. Syst. Evol. Microbiol.">
        <title>The Global Catalogue of Microorganisms (GCM) 10K type strain sequencing project: providing services to taxonomists for standard genome sequencing and annotation.</title>
        <authorList>
            <consortium name="The Broad Institute Genomics Platform"/>
            <consortium name="The Broad Institute Genome Sequencing Center for Infectious Disease"/>
            <person name="Wu L."/>
            <person name="Ma J."/>
        </authorList>
    </citation>
    <scope>NUCLEOTIDE SEQUENCE [LARGE SCALE GENOMIC DNA]</scope>
    <source>
        <strain evidence="2">JCM 18532</strain>
    </source>
</reference>
<keyword evidence="2" id="KW-1185">Reference proteome</keyword>
<evidence type="ECO:0000313" key="1">
    <source>
        <dbReference type="EMBL" id="GAA4728943.1"/>
    </source>
</evidence>
<organism evidence="1 2">
    <name type="scientific">Nocardioides endophyticus</name>
    <dbReference type="NCBI Taxonomy" id="1353775"/>
    <lineage>
        <taxon>Bacteria</taxon>
        <taxon>Bacillati</taxon>
        <taxon>Actinomycetota</taxon>
        <taxon>Actinomycetes</taxon>
        <taxon>Propionibacteriales</taxon>
        <taxon>Nocardioidaceae</taxon>
        <taxon>Nocardioides</taxon>
    </lineage>
</organism>